<comment type="caution">
    <text evidence="2">The sequence shown here is derived from an EMBL/GenBank/DDBJ whole genome shotgun (WGS) entry which is preliminary data.</text>
</comment>
<gene>
    <name evidence="2" type="ORF">EGN73_15590</name>
</gene>
<dbReference type="InterPro" id="IPR006879">
    <property type="entry name" value="YdjC-like"/>
</dbReference>
<dbReference type="CDD" id="cd10802">
    <property type="entry name" value="YdjC_TTHB029_like"/>
    <property type="match status" value="1"/>
</dbReference>
<dbReference type="Pfam" id="PF04794">
    <property type="entry name" value="YdjC"/>
    <property type="match status" value="1"/>
</dbReference>
<accession>A0A951J173</accession>
<dbReference type="Proteomes" id="UP000727490">
    <property type="component" value="Unassembled WGS sequence"/>
</dbReference>
<evidence type="ECO:0000313" key="2">
    <source>
        <dbReference type="EMBL" id="MBW3469223.1"/>
    </source>
</evidence>
<evidence type="ECO:0000313" key="3">
    <source>
        <dbReference type="Proteomes" id="UP000727490"/>
    </source>
</evidence>
<sequence length="310" mass="34780">MKKISTLILALIIFQVNAQQRNLAEKLGYGPNDKLLIIHADDIGLAHSENIATVAAMKNGVVNSTSIMMPSPWATEVAELVKDMPDIDLGVHITLTDEWFNYRWGPISSKSEVPGLVGKDGHFHFDCASVAKNASPEEVEKEIRAQIEAALALGLKPTHLDAHMGCVFYGRPEYVASYLRLAQEFDIPAMMVNELFEGVVLPNKGLFEGIDLEKVKIIDKVIIGSPEVYDGIGLASFYTESLQNLEPGVNVLLIHVAYDDEEMRAVTTRFDHWHSKWRQQDFDFFTSEKAKKLLEEQNIKLVTWREIGKL</sequence>
<dbReference type="PANTHER" id="PTHR31609">
    <property type="entry name" value="YDJC DEACETYLASE FAMILY MEMBER"/>
    <property type="match status" value="1"/>
</dbReference>
<protein>
    <submittedName>
        <fullName evidence="2">ChbG/HpnK family deacetylase</fullName>
    </submittedName>
</protein>
<feature type="signal peptide" evidence="1">
    <location>
        <begin position="1"/>
        <end position="18"/>
    </location>
</feature>
<dbReference type="AlphaFoldDB" id="A0A951J173"/>
<dbReference type="RefSeq" id="WP_219291871.1">
    <property type="nucleotide sequence ID" value="NZ_RPHB01000007.1"/>
</dbReference>
<name>A0A951J173_9BACT</name>
<dbReference type="PANTHER" id="PTHR31609:SF1">
    <property type="entry name" value="CARBOHYDRATE DEACETYLASE"/>
    <property type="match status" value="1"/>
</dbReference>
<reference evidence="2 3" key="1">
    <citation type="journal article" date="2020" name="Syst. Appl. Microbiol.">
        <title>Arthrospiribacter ruber gen. nov., sp. nov., a novel bacterium isolated from Arthrospira cultures.</title>
        <authorList>
            <person name="Waleron M."/>
            <person name="Misztak A."/>
            <person name="Waleron M.M."/>
            <person name="Furmaniak M."/>
            <person name="Mrozik A."/>
            <person name="Waleron K."/>
        </authorList>
    </citation>
    <scope>NUCLEOTIDE SEQUENCE [LARGE SCALE GENOMIC DNA]</scope>
    <source>
        <strain evidence="2 3">DPMB0001</strain>
    </source>
</reference>
<keyword evidence="1" id="KW-0732">Signal</keyword>
<evidence type="ECO:0000256" key="1">
    <source>
        <dbReference type="SAM" id="SignalP"/>
    </source>
</evidence>
<dbReference type="EMBL" id="RPHB01000007">
    <property type="protein sequence ID" value="MBW3469223.1"/>
    <property type="molecule type" value="Genomic_DNA"/>
</dbReference>
<organism evidence="2 3">
    <name type="scientific">Arthrospiribacter ruber</name>
    <dbReference type="NCBI Taxonomy" id="2487934"/>
    <lineage>
        <taxon>Bacteria</taxon>
        <taxon>Pseudomonadati</taxon>
        <taxon>Bacteroidota</taxon>
        <taxon>Cytophagia</taxon>
        <taxon>Cytophagales</taxon>
        <taxon>Cyclobacteriaceae</taxon>
        <taxon>Arthrospiribacter</taxon>
    </lineage>
</organism>
<feature type="chain" id="PRO_5037683633" evidence="1">
    <location>
        <begin position="19"/>
        <end position="310"/>
    </location>
</feature>
<proteinExistence type="predicted"/>
<dbReference type="GO" id="GO:0019213">
    <property type="term" value="F:deacetylase activity"/>
    <property type="evidence" value="ECO:0007669"/>
    <property type="project" value="TreeGrafter"/>
</dbReference>
<keyword evidence="3" id="KW-1185">Reference proteome</keyword>